<name>A0A4W6DT04_LATCA</name>
<feature type="signal peptide" evidence="1">
    <location>
        <begin position="1"/>
        <end position="20"/>
    </location>
</feature>
<feature type="domain" description="C-type lectin" evidence="2">
    <location>
        <begin position="22"/>
        <end position="150"/>
    </location>
</feature>
<dbReference type="SUPFAM" id="SSF56436">
    <property type="entry name" value="C-type lectin-like"/>
    <property type="match status" value="1"/>
</dbReference>
<dbReference type="Gene3D" id="3.10.100.10">
    <property type="entry name" value="Mannose-Binding Protein A, subunit A"/>
    <property type="match status" value="1"/>
</dbReference>
<evidence type="ECO:0000313" key="3">
    <source>
        <dbReference type="Ensembl" id="ENSLCAP00010028662.1"/>
    </source>
</evidence>
<dbReference type="Pfam" id="PF00059">
    <property type="entry name" value="Lectin_C"/>
    <property type="match status" value="1"/>
</dbReference>
<dbReference type="PANTHER" id="PTHR45784:SF3">
    <property type="entry name" value="C-TYPE LECTIN DOMAIN FAMILY 4 MEMBER K-LIKE-RELATED"/>
    <property type="match status" value="1"/>
</dbReference>
<dbReference type="InterPro" id="IPR016186">
    <property type="entry name" value="C-type_lectin-like/link_sf"/>
</dbReference>
<dbReference type="InterPro" id="IPR016187">
    <property type="entry name" value="CTDL_fold"/>
</dbReference>
<evidence type="ECO:0000256" key="1">
    <source>
        <dbReference type="SAM" id="SignalP"/>
    </source>
</evidence>
<reference evidence="3" key="2">
    <citation type="submission" date="2025-08" db="UniProtKB">
        <authorList>
            <consortium name="Ensembl"/>
        </authorList>
    </citation>
    <scope>IDENTIFICATION</scope>
</reference>
<dbReference type="GeneTree" id="ENSGT01110000267425"/>
<dbReference type="PROSITE" id="PS50041">
    <property type="entry name" value="C_TYPE_LECTIN_2"/>
    <property type="match status" value="1"/>
</dbReference>
<keyword evidence="1" id="KW-0732">Signal</keyword>
<evidence type="ECO:0000313" key="4">
    <source>
        <dbReference type="Proteomes" id="UP000314980"/>
    </source>
</evidence>
<keyword evidence="4" id="KW-1185">Reference proteome</keyword>
<feature type="chain" id="PRO_5021487663" description="C-type lectin domain-containing protein" evidence="1">
    <location>
        <begin position="21"/>
        <end position="153"/>
    </location>
</feature>
<dbReference type="SMART" id="SM00034">
    <property type="entry name" value="CLECT"/>
    <property type="match status" value="1"/>
</dbReference>
<dbReference type="Ensembl" id="ENSLCAT00010029278.1">
    <property type="protein sequence ID" value="ENSLCAP00010028662.1"/>
    <property type="gene ID" value="ENSLCAG00010013436.1"/>
</dbReference>
<dbReference type="PANTHER" id="PTHR45784">
    <property type="entry name" value="C-TYPE LECTIN DOMAIN FAMILY 20 MEMBER A-RELATED"/>
    <property type="match status" value="1"/>
</dbReference>
<reference evidence="3" key="3">
    <citation type="submission" date="2025-09" db="UniProtKB">
        <authorList>
            <consortium name="Ensembl"/>
        </authorList>
    </citation>
    <scope>IDENTIFICATION</scope>
</reference>
<sequence>MMKFLTISLDLLLSVCPSLFQLDVNQHILVQQKLTWSDAQTYCRSKYTDLSTIRTQEDNDQVSILLLNITDSAELTATETGSLAVSSPPAAWIGLNKNAWLWSDRSNASYRRWSSYQSSSNANCVMLDTHTSPGDWYIQPCNEEHRFLCYTGK</sequence>
<dbReference type="InParanoid" id="A0A4W6DT04"/>
<dbReference type="AlphaFoldDB" id="A0A4W6DT04"/>
<reference evidence="4" key="1">
    <citation type="submission" date="2015-09" db="EMBL/GenBank/DDBJ databases">
        <authorList>
            <person name="Sai Rama Sridatta P."/>
        </authorList>
    </citation>
    <scope>NUCLEOTIDE SEQUENCE [LARGE SCALE GENOMIC DNA]</scope>
</reference>
<dbReference type="InterPro" id="IPR001304">
    <property type="entry name" value="C-type_lectin-like"/>
</dbReference>
<organism evidence="3 4">
    <name type="scientific">Lates calcarifer</name>
    <name type="common">Barramundi</name>
    <name type="synonym">Holocentrus calcarifer</name>
    <dbReference type="NCBI Taxonomy" id="8187"/>
    <lineage>
        <taxon>Eukaryota</taxon>
        <taxon>Metazoa</taxon>
        <taxon>Chordata</taxon>
        <taxon>Craniata</taxon>
        <taxon>Vertebrata</taxon>
        <taxon>Euteleostomi</taxon>
        <taxon>Actinopterygii</taxon>
        <taxon>Neopterygii</taxon>
        <taxon>Teleostei</taxon>
        <taxon>Neoteleostei</taxon>
        <taxon>Acanthomorphata</taxon>
        <taxon>Carangaria</taxon>
        <taxon>Carangaria incertae sedis</taxon>
        <taxon>Centropomidae</taxon>
        <taxon>Lates</taxon>
    </lineage>
</organism>
<proteinExistence type="predicted"/>
<protein>
    <recommendedName>
        <fullName evidence="2">C-type lectin domain-containing protein</fullName>
    </recommendedName>
</protein>
<accession>A0A4W6DT04</accession>
<evidence type="ECO:0000259" key="2">
    <source>
        <dbReference type="PROSITE" id="PS50041"/>
    </source>
</evidence>
<dbReference type="Proteomes" id="UP000314980">
    <property type="component" value="Unassembled WGS sequence"/>
</dbReference>